<evidence type="ECO:0000313" key="3">
    <source>
        <dbReference type="Proteomes" id="UP001614338"/>
    </source>
</evidence>
<dbReference type="Gene3D" id="2.40.160.170">
    <property type="match status" value="1"/>
</dbReference>
<feature type="chain" id="PRO_5046441791" description="Outer membrane protein" evidence="1">
    <location>
        <begin position="23"/>
        <end position="223"/>
    </location>
</feature>
<evidence type="ECO:0000256" key="1">
    <source>
        <dbReference type="SAM" id="SignalP"/>
    </source>
</evidence>
<proteinExistence type="predicted"/>
<comment type="caution">
    <text evidence="2">The sequence shown here is derived from an EMBL/GenBank/DDBJ whole genome shotgun (WGS) entry which is preliminary data.</text>
</comment>
<dbReference type="Proteomes" id="UP001614338">
    <property type="component" value="Unassembled WGS sequence"/>
</dbReference>
<gene>
    <name evidence="2" type="ORF">ACIGG6_09625</name>
</gene>
<evidence type="ECO:0000313" key="2">
    <source>
        <dbReference type="EMBL" id="MFI8750251.1"/>
    </source>
</evidence>
<name>A0ABW8BVI7_9GAMM</name>
<evidence type="ECO:0008006" key="4">
    <source>
        <dbReference type="Google" id="ProtNLM"/>
    </source>
</evidence>
<keyword evidence="3" id="KW-1185">Reference proteome</keyword>
<keyword evidence="1" id="KW-0732">Signal</keyword>
<organism evidence="2 3">
    <name type="scientific">Vreelandella lionensis</name>
    <dbReference type="NCBI Taxonomy" id="1144478"/>
    <lineage>
        <taxon>Bacteria</taxon>
        <taxon>Pseudomonadati</taxon>
        <taxon>Pseudomonadota</taxon>
        <taxon>Gammaproteobacteria</taxon>
        <taxon>Oceanospirillales</taxon>
        <taxon>Halomonadaceae</taxon>
        <taxon>Vreelandella</taxon>
    </lineage>
</organism>
<accession>A0ABW8BVI7</accession>
<dbReference type="RefSeq" id="WP_399844152.1">
    <property type="nucleotide sequence ID" value="NZ_JBITWC010000013.1"/>
</dbReference>
<sequence length="223" mass="23742">MKKTLGVVCGSVLLALAGTSQAFDQKVSVSAIAGTTGFGADASWRFHEHLAVTARYTDGLSFGTDFNEDSVNYDADFEMKASSVKVDYFPFGGRFFLSAGVMMPDIEASVVGTPESGGVYEFNNQNYSAAEIGSVIGVATVSDGTQPYVGLGWRSSHESGFSLFSEFGVVATNVDVSLSTTNGFETINPVLQDDIRAEEESLKDDIDKLPVFPVAVIGVTYTF</sequence>
<protein>
    <recommendedName>
        <fullName evidence="4">Outer membrane protein</fullName>
    </recommendedName>
</protein>
<dbReference type="EMBL" id="JBITWC010000013">
    <property type="protein sequence ID" value="MFI8750251.1"/>
    <property type="molecule type" value="Genomic_DNA"/>
</dbReference>
<reference evidence="2 3" key="1">
    <citation type="submission" date="2024-10" db="EMBL/GenBank/DDBJ databases">
        <title>The Natural Products Discovery Center: Release of the First 8490 Sequenced Strains for Exploring Actinobacteria Biosynthetic Diversity.</title>
        <authorList>
            <person name="Kalkreuter E."/>
            <person name="Kautsar S.A."/>
            <person name="Yang D."/>
            <person name="Bader C.D."/>
            <person name="Teijaro C.N."/>
            <person name="Fluegel L."/>
            <person name="Davis C.M."/>
            <person name="Simpson J.R."/>
            <person name="Lauterbach L."/>
            <person name="Steele A.D."/>
            <person name="Gui C."/>
            <person name="Meng S."/>
            <person name="Li G."/>
            <person name="Viehrig K."/>
            <person name="Ye F."/>
            <person name="Su P."/>
            <person name="Kiefer A.F."/>
            <person name="Nichols A."/>
            <person name="Cepeda A.J."/>
            <person name="Yan W."/>
            <person name="Fan B."/>
            <person name="Jiang Y."/>
            <person name="Adhikari A."/>
            <person name="Zheng C.-J."/>
            <person name="Schuster L."/>
            <person name="Cowan T.M."/>
            <person name="Smanski M.J."/>
            <person name="Chevrette M.G."/>
            <person name="De Carvalho L.P.S."/>
            <person name="Shen B."/>
        </authorList>
    </citation>
    <scope>NUCLEOTIDE SEQUENCE [LARGE SCALE GENOMIC DNA]</scope>
    <source>
        <strain evidence="2 3">NPDC077409</strain>
    </source>
</reference>
<feature type="signal peptide" evidence="1">
    <location>
        <begin position="1"/>
        <end position="22"/>
    </location>
</feature>